<dbReference type="PROSITE" id="PS51257">
    <property type="entry name" value="PROKAR_LIPOPROTEIN"/>
    <property type="match status" value="1"/>
</dbReference>
<dbReference type="GO" id="GO:0005737">
    <property type="term" value="C:cytoplasm"/>
    <property type="evidence" value="ECO:0007669"/>
    <property type="project" value="TreeGrafter"/>
</dbReference>
<dbReference type="GO" id="GO:1990189">
    <property type="term" value="F:protein N-terminal-serine acetyltransferase activity"/>
    <property type="evidence" value="ECO:0007669"/>
    <property type="project" value="TreeGrafter"/>
</dbReference>
<dbReference type="RefSeq" id="WP_245869239.1">
    <property type="nucleotide sequence ID" value="NZ_PJMU01000003.1"/>
</dbReference>
<dbReference type="PANTHER" id="PTHR43441:SF11">
    <property type="entry name" value="RIBOSOMAL-PROTEIN-SERINE ACETYLTRANSFERASE"/>
    <property type="match status" value="1"/>
</dbReference>
<dbReference type="SUPFAM" id="SSF55729">
    <property type="entry name" value="Acyl-CoA N-acyltransferases (Nat)"/>
    <property type="match status" value="1"/>
</dbReference>
<dbReference type="PROSITE" id="PS51186">
    <property type="entry name" value="GNAT"/>
    <property type="match status" value="1"/>
</dbReference>
<sequence>MMKDPAFPHPVVLETERLYLSELTPAIYQHLFTACSDAEISAYLGLKNAAELAEEKDKYSKGLTTYFHSFKNFRILHKENGTVLGRCGYHTWIVSHRRAEVGYALLEDSYKQKGYMKEALGPIIAYGFEEMGLRRVEALAADYNTPSIKLLKRFGMQLEGVIREHYVVNGLNEDSVLYSIIRPDYDRLKQSWNLQFQIRYPEKV</sequence>
<evidence type="ECO:0000259" key="1">
    <source>
        <dbReference type="PROSITE" id="PS51186"/>
    </source>
</evidence>
<evidence type="ECO:0000313" key="2">
    <source>
        <dbReference type="EMBL" id="PKV63147.1"/>
    </source>
</evidence>
<dbReference type="Pfam" id="PF13302">
    <property type="entry name" value="Acetyltransf_3"/>
    <property type="match status" value="1"/>
</dbReference>
<dbReference type="Proteomes" id="UP000233782">
    <property type="component" value="Unassembled WGS sequence"/>
</dbReference>
<proteinExistence type="predicted"/>
<protein>
    <submittedName>
        <fullName evidence="2">Ribosomal-protein-alanine N-acetyltransferase</fullName>
    </submittedName>
</protein>
<reference evidence="2 3" key="1">
    <citation type="submission" date="2017-12" db="EMBL/GenBank/DDBJ databases">
        <title>Genomic Encyclopedia of Type Strains, Phase III (KMG-III): the genomes of soil and plant-associated and newly described type strains.</title>
        <authorList>
            <person name="Whitman W."/>
        </authorList>
    </citation>
    <scope>NUCLEOTIDE SEQUENCE [LARGE SCALE GENOMIC DNA]</scope>
    <source>
        <strain evidence="2 3">LP43</strain>
    </source>
</reference>
<dbReference type="InterPro" id="IPR016181">
    <property type="entry name" value="Acyl_CoA_acyltransferase"/>
</dbReference>
<feature type="domain" description="N-acetyltransferase" evidence="1">
    <location>
        <begin position="18"/>
        <end position="183"/>
    </location>
</feature>
<organism evidence="2 3">
    <name type="scientific">Pontibacter ramchanderi</name>
    <dbReference type="NCBI Taxonomy" id="1179743"/>
    <lineage>
        <taxon>Bacteria</taxon>
        <taxon>Pseudomonadati</taxon>
        <taxon>Bacteroidota</taxon>
        <taxon>Cytophagia</taxon>
        <taxon>Cytophagales</taxon>
        <taxon>Hymenobacteraceae</taxon>
        <taxon>Pontibacter</taxon>
    </lineage>
</organism>
<gene>
    <name evidence="2" type="ORF">BD749_2986</name>
</gene>
<accession>A0A2N3U8S3</accession>
<dbReference type="AlphaFoldDB" id="A0A2N3U8S3"/>
<comment type="caution">
    <text evidence="2">The sequence shown here is derived from an EMBL/GenBank/DDBJ whole genome shotgun (WGS) entry which is preliminary data.</text>
</comment>
<dbReference type="Gene3D" id="3.40.630.30">
    <property type="match status" value="1"/>
</dbReference>
<dbReference type="GO" id="GO:0008999">
    <property type="term" value="F:protein-N-terminal-alanine acetyltransferase activity"/>
    <property type="evidence" value="ECO:0007669"/>
    <property type="project" value="TreeGrafter"/>
</dbReference>
<evidence type="ECO:0000313" key="3">
    <source>
        <dbReference type="Proteomes" id="UP000233782"/>
    </source>
</evidence>
<dbReference type="PANTHER" id="PTHR43441">
    <property type="entry name" value="RIBOSOMAL-PROTEIN-SERINE ACETYLTRANSFERASE"/>
    <property type="match status" value="1"/>
</dbReference>
<dbReference type="InterPro" id="IPR000182">
    <property type="entry name" value="GNAT_dom"/>
</dbReference>
<dbReference type="EMBL" id="PJMU01000003">
    <property type="protein sequence ID" value="PKV63147.1"/>
    <property type="molecule type" value="Genomic_DNA"/>
</dbReference>
<dbReference type="InterPro" id="IPR051908">
    <property type="entry name" value="Ribosomal_N-acetyltransferase"/>
</dbReference>
<keyword evidence="2" id="KW-0808">Transferase</keyword>
<name>A0A2N3U8S3_9BACT</name>
<keyword evidence="3" id="KW-1185">Reference proteome</keyword>